<dbReference type="EMBL" id="KN823446">
    <property type="protein sequence ID" value="KIO16998.1"/>
    <property type="molecule type" value="Genomic_DNA"/>
</dbReference>
<gene>
    <name evidence="5" type="ORF">M407DRAFT_179417</name>
</gene>
<feature type="transmembrane region" description="Helical" evidence="2">
    <location>
        <begin position="90"/>
        <end position="113"/>
    </location>
</feature>
<dbReference type="HOGENOM" id="CLU_926097_0_0_1"/>
<dbReference type="InterPro" id="IPR032880">
    <property type="entry name" value="CSC1/OSCA1-like_N"/>
</dbReference>
<feature type="non-terminal residue" evidence="5">
    <location>
        <position position="302"/>
    </location>
</feature>
<dbReference type="PANTHER" id="PTHR13018:SF143">
    <property type="entry name" value="CSC1_OSCA1-LIKE 7TM REGION DOMAIN-CONTAINING PROTEIN"/>
    <property type="match status" value="1"/>
</dbReference>
<dbReference type="STRING" id="1051891.A0A0C3K6J7"/>
<evidence type="ECO:0000259" key="4">
    <source>
        <dbReference type="Pfam" id="PF14703"/>
    </source>
</evidence>
<dbReference type="AlphaFoldDB" id="A0A0C3K6J7"/>
<organism evidence="5 6">
    <name type="scientific">Tulasnella calospora MUT 4182</name>
    <dbReference type="NCBI Taxonomy" id="1051891"/>
    <lineage>
        <taxon>Eukaryota</taxon>
        <taxon>Fungi</taxon>
        <taxon>Dikarya</taxon>
        <taxon>Basidiomycota</taxon>
        <taxon>Agaricomycotina</taxon>
        <taxon>Agaricomycetes</taxon>
        <taxon>Cantharellales</taxon>
        <taxon>Tulasnellaceae</taxon>
        <taxon>Tulasnella</taxon>
    </lineage>
</organism>
<evidence type="ECO:0000259" key="3">
    <source>
        <dbReference type="Pfam" id="PF13967"/>
    </source>
</evidence>
<sequence>MSDVTDEAKSASTATFITALVLNAAVAGIEIILFTVLRPRFKAIYEPRTYVPDEGKRVEPFAKGALGWPAAFLNLDYQDIKRTNGMDAYFFVRFLRMMVIVFFPTWLLSWALFLPLYGAGTTNGKEGLDRFTFGNVAPSQQPRYAGTIVFMFLFTPWLLYNIKKEMRHFVTTRQRHLVDPEHSKTAQANTVLVTGVPRKFLDEAVLAQLFSHLPGGAKAIWLNRDLKDMPEIHERRLKACNKLEGAEKDLIQLAAKLHLKGKSPNQTADDKPDPNLPLAEQLVPRDQRPSHRLPPFKFLPFG</sequence>
<dbReference type="GO" id="GO:0005886">
    <property type="term" value="C:plasma membrane"/>
    <property type="evidence" value="ECO:0007669"/>
    <property type="project" value="TreeGrafter"/>
</dbReference>
<reference evidence="5 6" key="1">
    <citation type="submission" date="2014-04" db="EMBL/GenBank/DDBJ databases">
        <authorList>
            <consortium name="DOE Joint Genome Institute"/>
            <person name="Kuo A."/>
            <person name="Girlanda M."/>
            <person name="Perotto S."/>
            <person name="Kohler A."/>
            <person name="Nagy L.G."/>
            <person name="Floudas D."/>
            <person name="Copeland A."/>
            <person name="Barry K.W."/>
            <person name="Cichocki N."/>
            <person name="Veneault-Fourrey C."/>
            <person name="LaButti K."/>
            <person name="Lindquist E.A."/>
            <person name="Lipzen A."/>
            <person name="Lundell T."/>
            <person name="Morin E."/>
            <person name="Murat C."/>
            <person name="Sun H."/>
            <person name="Tunlid A."/>
            <person name="Henrissat B."/>
            <person name="Grigoriev I.V."/>
            <person name="Hibbett D.S."/>
            <person name="Martin F."/>
            <person name="Nordberg H.P."/>
            <person name="Cantor M.N."/>
            <person name="Hua S.X."/>
        </authorList>
    </citation>
    <scope>NUCLEOTIDE SEQUENCE [LARGE SCALE GENOMIC DNA]</scope>
    <source>
        <strain evidence="5 6">MUT 4182</strain>
    </source>
</reference>
<dbReference type="InterPro" id="IPR027815">
    <property type="entry name" value="CSC1/OSCA1-like_cyt"/>
</dbReference>
<evidence type="ECO:0000313" key="5">
    <source>
        <dbReference type="EMBL" id="KIO16998.1"/>
    </source>
</evidence>
<feature type="domain" description="CSC1/OSCA1-like cytosolic" evidence="4">
    <location>
        <begin position="189"/>
        <end position="294"/>
    </location>
</feature>
<feature type="domain" description="CSC1/OSCA1-like N-terminal transmembrane" evidence="3">
    <location>
        <begin position="16"/>
        <end position="165"/>
    </location>
</feature>
<evidence type="ECO:0000256" key="2">
    <source>
        <dbReference type="SAM" id="Phobius"/>
    </source>
</evidence>
<dbReference type="PANTHER" id="PTHR13018">
    <property type="entry name" value="PROBABLE MEMBRANE PROTEIN DUF221-RELATED"/>
    <property type="match status" value="1"/>
</dbReference>
<accession>A0A0C3K6J7</accession>
<evidence type="ECO:0008006" key="7">
    <source>
        <dbReference type="Google" id="ProtNLM"/>
    </source>
</evidence>
<dbReference type="OrthoDB" id="1076608at2759"/>
<keyword evidence="2" id="KW-0472">Membrane</keyword>
<feature type="transmembrane region" description="Helical" evidence="2">
    <location>
        <begin position="144"/>
        <end position="162"/>
    </location>
</feature>
<keyword evidence="2" id="KW-0812">Transmembrane</keyword>
<evidence type="ECO:0000256" key="1">
    <source>
        <dbReference type="SAM" id="MobiDB-lite"/>
    </source>
</evidence>
<dbReference type="Proteomes" id="UP000054248">
    <property type="component" value="Unassembled WGS sequence"/>
</dbReference>
<feature type="transmembrane region" description="Helical" evidence="2">
    <location>
        <begin position="16"/>
        <end position="37"/>
    </location>
</feature>
<reference evidence="6" key="2">
    <citation type="submission" date="2015-01" db="EMBL/GenBank/DDBJ databases">
        <title>Evolutionary Origins and Diversification of the Mycorrhizal Mutualists.</title>
        <authorList>
            <consortium name="DOE Joint Genome Institute"/>
            <consortium name="Mycorrhizal Genomics Consortium"/>
            <person name="Kohler A."/>
            <person name="Kuo A."/>
            <person name="Nagy L.G."/>
            <person name="Floudas D."/>
            <person name="Copeland A."/>
            <person name="Barry K.W."/>
            <person name="Cichocki N."/>
            <person name="Veneault-Fourrey C."/>
            <person name="LaButti K."/>
            <person name="Lindquist E.A."/>
            <person name="Lipzen A."/>
            <person name="Lundell T."/>
            <person name="Morin E."/>
            <person name="Murat C."/>
            <person name="Riley R."/>
            <person name="Ohm R."/>
            <person name="Sun H."/>
            <person name="Tunlid A."/>
            <person name="Henrissat B."/>
            <person name="Grigoriev I.V."/>
            <person name="Hibbett D.S."/>
            <person name="Martin F."/>
        </authorList>
    </citation>
    <scope>NUCLEOTIDE SEQUENCE [LARGE SCALE GENOMIC DNA]</scope>
    <source>
        <strain evidence="6">MUT 4182</strain>
    </source>
</reference>
<dbReference type="GO" id="GO:0005227">
    <property type="term" value="F:calcium-activated cation channel activity"/>
    <property type="evidence" value="ECO:0007669"/>
    <property type="project" value="InterPro"/>
</dbReference>
<name>A0A0C3K6J7_9AGAM</name>
<keyword evidence="6" id="KW-1185">Reference proteome</keyword>
<feature type="region of interest" description="Disordered" evidence="1">
    <location>
        <begin position="261"/>
        <end position="294"/>
    </location>
</feature>
<dbReference type="InterPro" id="IPR045122">
    <property type="entry name" value="Csc1-like"/>
</dbReference>
<dbReference type="Pfam" id="PF13967">
    <property type="entry name" value="RSN1_TM"/>
    <property type="match status" value="1"/>
</dbReference>
<proteinExistence type="predicted"/>
<protein>
    <recommendedName>
        <fullName evidence="7">CSC1/OSCA1-like N-terminal transmembrane domain-containing protein</fullName>
    </recommendedName>
</protein>
<dbReference type="Pfam" id="PF14703">
    <property type="entry name" value="PHM7_cyt"/>
    <property type="match status" value="1"/>
</dbReference>
<keyword evidence="2" id="KW-1133">Transmembrane helix</keyword>
<evidence type="ECO:0000313" key="6">
    <source>
        <dbReference type="Proteomes" id="UP000054248"/>
    </source>
</evidence>